<accession>A0A1F5JVL6</accession>
<dbReference type="EMBL" id="MFCV01000023">
    <property type="protein sequence ID" value="OGE32679.1"/>
    <property type="molecule type" value="Genomic_DNA"/>
</dbReference>
<reference evidence="1 2" key="1">
    <citation type="journal article" date="2016" name="Nat. Commun.">
        <title>Thousands of microbial genomes shed light on interconnected biogeochemical processes in an aquifer system.</title>
        <authorList>
            <person name="Anantharaman K."/>
            <person name="Brown C.T."/>
            <person name="Hug L.A."/>
            <person name="Sharon I."/>
            <person name="Castelle C.J."/>
            <person name="Probst A.J."/>
            <person name="Thomas B.C."/>
            <person name="Singh A."/>
            <person name="Wilkins M.J."/>
            <person name="Karaoz U."/>
            <person name="Brodie E.L."/>
            <person name="Williams K.H."/>
            <person name="Hubbard S.S."/>
            <person name="Banfield J.F."/>
        </authorList>
    </citation>
    <scope>NUCLEOTIDE SEQUENCE [LARGE SCALE GENOMIC DNA]</scope>
</reference>
<dbReference type="STRING" id="1797768.A3C59_03765"/>
<protein>
    <recommendedName>
        <fullName evidence="3">Cell division protein FtsL</fullName>
    </recommendedName>
</protein>
<evidence type="ECO:0008006" key="3">
    <source>
        <dbReference type="Google" id="ProtNLM"/>
    </source>
</evidence>
<dbReference type="Pfam" id="PF04977">
    <property type="entry name" value="DivIC"/>
    <property type="match status" value="1"/>
</dbReference>
<evidence type="ECO:0000313" key="2">
    <source>
        <dbReference type="Proteomes" id="UP000176902"/>
    </source>
</evidence>
<gene>
    <name evidence="1" type="ORF">A3C59_03765</name>
</gene>
<proteinExistence type="predicted"/>
<dbReference type="Proteomes" id="UP000176902">
    <property type="component" value="Unassembled WGS sequence"/>
</dbReference>
<dbReference type="AlphaFoldDB" id="A0A1F5JVL6"/>
<sequence>MIRKSIIGLIILIVIIIASSLVGQISDSLRSQDRLSEQAETVSRLEMENRELKKKLIDIQSPEFIEEQARNKLGLSKGGETIVIIPDSKLKSILYASESAKEVRLPNWQGWFKLFF</sequence>
<dbReference type="InterPro" id="IPR007060">
    <property type="entry name" value="FtsL/DivIC"/>
</dbReference>
<evidence type="ECO:0000313" key="1">
    <source>
        <dbReference type="EMBL" id="OGE32679.1"/>
    </source>
</evidence>
<name>A0A1F5JVL6_9BACT</name>
<comment type="caution">
    <text evidence="1">The sequence shown here is derived from an EMBL/GenBank/DDBJ whole genome shotgun (WGS) entry which is preliminary data.</text>
</comment>
<organism evidence="1 2">
    <name type="scientific">Candidatus Daviesbacteria bacterium RIFCSPHIGHO2_02_FULL_36_13</name>
    <dbReference type="NCBI Taxonomy" id="1797768"/>
    <lineage>
        <taxon>Bacteria</taxon>
        <taxon>Candidatus Daviesiibacteriota</taxon>
    </lineage>
</organism>